<dbReference type="PROSITE" id="PS50970">
    <property type="entry name" value="HCY"/>
    <property type="match status" value="1"/>
</dbReference>
<dbReference type="InterPro" id="IPR017226">
    <property type="entry name" value="BHMT-like"/>
</dbReference>
<feature type="binding site" evidence="3 4">
    <location>
        <position position="202"/>
    </location>
    <ligand>
        <name>Zn(2+)</name>
        <dbReference type="ChEBI" id="CHEBI:29105"/>
    </ligand>
</feature>
<dbReference type="PANTHER" id="PTHR11103">
    <property type="entry name" value="SLR1189 PROTEIN"/>
    <property type="match status" value="1"/>
</dbReference>
<organism evidence="6 7">
    <name type="scientific">Seohaeicola zhoushanensis</name>
    <dbReference type="NCBI Taxonomy" id="1569283"/>
    <lineage>
        <taxon>Bacteria</taxon>
        <taxon>Pseudomonadati</taxon>
        <taxon>Pseudomonadota</taxon>
        <taxon>Alphaproteobacteria</taxon>
        <taxon>Rhodobacterales</taxon>
        <taxon>Roseobacteraceae</taxon>
        <taxon>Seohaeicola</taxon>
    </lineage>
</organism>
<keyword evidence="3 4" id="KW-0479">Metal-binding</keyword>
<evidence type="ECO:0000313" key="6">
    <source>
        <dbReference type="EMBL" id="GHF34321.1"/>
    </source>
</evidence>
<dbReference type="EMBL" id="BNCJ01000001">
    <property type="protein sequence ID" value="GHF34321.1"/>
    <property type="molecule type" value="Genomic_DNA"/>
</dbReference>
<feature type="domain" description="Hcy-binding" evidence="5">
    <location>
        <begin position="1"/>
        <end position="290"/>
    </location>
</feature>
<dbReference type="AlphaFoldDB" id="A0A8J3GTA2"/>
<dbReference type="GO" id="GO:0008270">
    <property type="term" value="F:zinc ion binding"/>
    <property type="evidence" value="ECO:0007669"/>
    <property type="project" value="InterPro"/>
</dbReference>
<comment type="caution">
    <text evidence="6">The sequence shown here is derived from an EMBL/GenBank/DDBJ whole genome shotgun (WGS) entry which is preliminary data.</text>
</comment>
<feature type="binding site" evidence="3 4">
    <location>
        <position position="276"/>
    </location>
    <ligand>
        <name>Zn(2+)</name>
        <dbReference type="ChEBI" id="CHEBI:29105"/>
    </ligand>
</feature>
<comment type="cofactor">
    <cofactor evidence="3">
        <name>Zn(2+)</name>
        <dbReference type="ChEBI" id="CHEBI:29105"/>
    </cofactor>
    <text evidence="3">Binds 1 zinc ion per subunit.</text>
</comment>
<evidence type="ECO:0000259" key="5">
    <source>
        <dbReference type="PROSITE" id="PS50970"/>
    </source>
</evidence>
<evidence type="ECO:0000256" key="1">
    <source>
        <dbReference type="ARBA" id="ARBA00022603"/>
    </source>
</evidence>
<dbReference type="Proteomes" id="UP000626220">
    <property type="component" value="Unassembled WGS sequence"/>
</dbReference>
<reference evidence="6" key="2">
    <citation type="submission" date="2020-09" db="EMBL/GenBank/DDBJ databases">
        <authorList>
            <person name="Sun Q."/>
            <person name="Kim S."/>
        </authorList>
    </citation>
    <scope>NUCLEOTIDE SEQUENCE</scope>
    <source>
        <strain evidence="6">KCTC 42650</strain>
    </source>
</reference>
<keyword evidence="3 4" id="KW-0862">Zinc</keyword>
<dbReference type="Gene3D" id="3.20.20.330">
    <property type="entry name" value="Homocysteine-binding-like domain"/>
    <property type="match status" value="1"/>
</dbReference>
<protein>
    <submittedName>
        <fullName evidence="6">Homocysteine S-methyltransferase</fullName>
    </submittedName>
</protein>
<dbReference type="PIRSF" id="PIRSF037505">
    <property type="entry name" value="Betaine_HMT"/>
    <property type="match status" value="1"/>
</dbReference>
<keyword evidence="7" id="KW-1185">Reference proteome</keyword>
<feature type="binding site" evidence="3 4">
    <location>
        <position position="275"/>
    </location>
    <ligand>
        <name>Zn(2+)</name>
        <dbReference type="ChEBI" id="CHEBI:29105"/>
    </ligand>
</feature>
<evidence type="ECO:0000313" key="7">
    <source>
        <dbReference type="Proteomes" id="UP000626220"/>
    </source>
</evidence>
<keyword evidence="2 4" id="KW-0808">Transferase</keyword>
<accession>A0A8J3GTA2</accession>
<evidence type="ECO:0000256" key="2">
    <source>
        <dbReference type="ARBA" id="ARBA00022679"/>
    </source>
</evidence>
<dbReference type="Pfam" id="PF02574">
    <property type="entry name" value="S-methyl_trans"/>
    <property type="match status" value="1"/>
</dbReference>
<sequence>MSDITLLDGSIGQELVRRADVMNQRLWSTRVLIDHPEMVGALHREYFAAGATIATTNSYALHRSRLAPLGMEAELPGLLQSALHQAETARAAHPQGRLAASLGPLLASYRPDLDPDPEIAAPRFREVAAVMAPRVDILLIETASSLREAEGALKGTTGLGKPVWIGFTVTDEDGTRLRSGEPLAEIAPLLRDFAPEAVLINCSPPEVIPAALDILAPLGLPFGAYANGFTRISEGFLTDAPTVAALEARTDLSPEAYAAQAMGWLDHGATILGGCCEVGPAHIAELARRLRAAGHTIA</sequence>
<evidence type="ECO:0000256" key="3">
    <source>
        <dbReference type="PIRSR" id="PIRSR037505-2"/>
    </source>
</evidence>
<name>A0A8J3GTA2_9RHOB</name>
<keyword evidence="1 4" id="KW-0489">Methyltransferase</keyword>
<dbReference type="GO" id="GO:0009086">
    <property type="term" value="P:methionine biosynthetic process"/>
    <property type="evidence" value="ECO:0007669"/>
    <property type="project" value="InterPro"/>
</dbReference>
<dbReference type="InterPro" id="IPR003726">
    <property type="entry name" value="HCY_dom"/>
</dbReference>
<reference evidence="6" key="1">
    <citation type="journal article" date="2014" name="Int. J. Syst. Evol. Microbiol.">
        <title>Complete genome sequence of Corynebacterium casei LMG S-19264T (=DSM 44701T), isolated from a smear-ripened cheese.</title>
        <authorList>
            <consortium name="US DOE Joint Genome Institute (JGI-PGF)"/>
            <person name="Walter F."/>
            <person name="Albersmeier A."/>
            <person name="Kalinowski J."/>
            <person name="Ruckert C."/>
        </authorList>
    </citation>
    <scope>NUCLEOTIDE SEQUENCE</scope>
    <source>
        <strain evidence="6">KCTC 42650</strain>
    </source>
</reference>
<proteinExistence type="predicted"/>
<evidence type="ECO:0000256" key="4">
    <source>
        <dbReference type="PROSITE-ProRule" id="PRU00333"/>
    </source>
</evidence>
<gene>
    <name evidence="6" type="ORF">GCM10017056_02220</name>
</gene>
<dbReference type="RefSeq" id="WP_189678186.1">
    <property type="nucleotide sequence ID" value="NZ_BNCJ01000001.1"/>
</dbReference>
<dbReference type="GO" id="GO:0008168">
    <property type="term" value="F:methyltransferase activity"/>
    <property type="evidence" value="ECO:0007669"/>
    <property type="project" value="UniProtKB-UniRule"/>
</dbReference>
<dbReference type="InterPro" id="IPR036589">
    <property type="entry name" value="HCY_dom_sf"/>
</dbReference>
<dbReference type="GO" id="GO:0032259">
    <property type="term" value="P:methylation"/>
    <property type="evidence" value="ECO:0007669"/>
    <property type="project" value="UniProtKB-KW"/>
</dbReference>
<dbReference type="SUPFAM" id="SSF82282">
    <property type="entry name" value="Homocysteine S-methyltransferase"/>
    <property type="match status" value="1"/>
</dbReference>
<dbReference type="PANTHER" id="PTHR11103:SF18">
    <property type="entry name" value="SLR1189 PROTEIN"/>
    <property type="match status" value="1"/>
</dbReference>